<evidence type="ECO:0000256" key="4">
    <source>
        <dbReference type="ARBA" id="ARBA00022695"/>
    </source>
</evidence>
<evidence type="ECO:0000259" key="9">
    <source>
        <dbReference type="Pfam" id="PF06144"/>
    </source>
</evidence>
<proteinExistence type="inferred from homology"/>
<dbReference type="SUPFAM" id="SSF52540">
    <property type="entry name" value="P-loop containing nucleoside triphosphate hydrolases"/>
    <property type="match status" value="1"/>
</dbReference>
<feature type="domain" description="DNA polymerase III delta N-terminal" evidence="9">
    <location>
        <begin position="20"/>
        <end position="137"/>
    </location>
</feature>
<dbReference type="PANTHER" id="PTHR34388">
    <property type="entry name" value="DNA POLYMERASE III SUBUNIT DELTA"/>
    <property type="match status" value="1"/>
</dbReference>
<comment type="similarity">
    <text evidence="7">Belongs to the DNA polymerase HolA subunit family.</text>
</comment>
<dbReference type="Gene3D" id="3.40.50.300">
    <property type="entry name" value="P-loop containing nucleotide triphosphate hydrolases"/>
    <property type="match status" value="1"/>
</dbReference>
<keyword evidence="6" id="KW-0239">DNA-directed DNA polymerase</keyword>
<dbReference type="InterPro" id="IPR027417">
    <property type="entry name" value="P-loop_NTPase"/>
</dbReference>
<evidence type="ECO:0000256" key="8">
    <source>
        <dbReference type="ARBA" id="ARBA00049244"/>
    </source>
</evidence>
<accession>E0XPB9</accession>
<dbReference type="InterPro" id="IPR010372">
    <property type="entry name" value="DNA_pol3_delta_N"/>
</dbReference>
<sequence>MKCESLAINKYLDKSPNNFFLYGPEIVLKNNSKDILIKYLRKKGFNEKRLITKEHFDQIEQTIIESSSGSLFGSKLIIDIHHDQGKIPEQIIKIFEIDNIGNNENIAIIINSHNEKLNSATKWVKKMDEQTLIVECKKLKSFEEKIWLKNQLKFVDDNDKKSFIENIYEMNIGNLVAQQNEVNILKLIYKNGMELSKIFENDSAEFIPSDLEDQIIALNTNKALRIINSIKESEAHYAPLLVWIIGKIVNNSTVAKQNLKPQISLQKSGVWSSKISLYINFMKVHSLQKLISLQKNIYELDLTSKGLNKKNFWNDIDNIIIKMTSC</sequence>
<evidence type="ECO:0000256" key="6">
    <source>
        <dbReference type="ARBA" id="ARBA00022932"/>
    </source>
</evidence>
<protein>
    <recommendedName>
        <fullName evidence="2">DNA polymerase III subunit delta</fullName>
        <ecNumber evidence="1">2.7.7.7</ecNumber>
    </recommendedName>
</protein>
<evidence type="ECO:0000256" key="5">
    <source>
        <dbReference type="ARBA" id="ARBA00022705"/>
    </source>
</evidence>
<reference evidence="10" key="1">
    <citation type="journal article" date="2011" name="Environ. Microbiol.">
        <title>Time-series analyses of Monterey Bay coastal microbial picoplankton using a 'genome proxy' microarray.</title>
        <authorList>
            <person name="Rich V.I."/>
            <person name="Pham V.D."/>
            <person name="Eppley J."/>
            <person name="Shi Y."/>
            <person name="DeLong E.F."/>
        </authorList>
    </citation>
    <scope>NUCLEOTIDE SEQUENCE</scope>
</reference>
<dbReference type="Gene3D" id="1.20.272.10">
    <property type="match status" value="1"/>
</dbReference>
<dbReference type="GO" id="GO:0003887">
    <property type="term" value="F:DNA-directed DNA polymerase activity"/>
    <property type="evidence" value="ECO:0007669"/>
    <property type="project" value="UniProtKB-KW"/>
</dbReference>
<dbReference type="PANTHER" id="PTHR34388:SF1">
    <property type="entry name" value="DNA POLYMERASE III SUBUNIT DELTA"/>
    <property type="match status" value="1"/>
</dbReference>
<dbReference type="InterPro" id="IPR008921">
    <property type="entry name" value="DNA_pol3_clamp-load_cplx_C"/>
</dbReference>
<dbReference type="InterPro" id="IPR005790">
    <property type="entry name" value="DNA_polIII_delta"/>
</dbReference>
<dbReference type="EMBL" id="GU474833">
    <property type="protein sequence ID" value="ADI16260.1"/>
    <property type="molecule type" value="Genomic_DNA"/>
</dbReference>
<evidence type="ECO:0000256" key="7">
    <source>
        <dbReference type="ARBA" id="ARBA00034754"/>
    </source>
</evidence>
<keyword evidence="3" id="KW-0808">Transferase</keyword>
<dbReference type="GO" id="GO:0006261">
    <property type="term" value="P:DNA-templated DNA replication"/>
    <property type="evidence" value="ECO:0007669"/>
    <property type="project" value="TreeGrafter"/>
</dbReference>
<dbReference type="EC" id="2.7.7.7" evidence="1"/>
<keyword evidence="4" id="KW-0548">Nucleotidyltransferase</keyword>
<dbReference type="Pfam" id="PF06144">
    <property type="entry name" value="DNA_pol3_delta"/>
    <property type="match status" value="1"/>
</dbReference>
<dbReference type="SUPFAM" id="SSF48019">
    <property type="entry name" value="post-AAA+ oligomerization domain-like"/>
    <property type="match status" value="1"/>
</dbReference>
<organism evidence="10">
    <name type="scientific">uncultured bacterium HF0010_16H03</name>
    <dbReference type="NCBI Taxonomy" id="710811"/>
    <lineage>
        <taxon>Bacteria</taxon>
        <taxon>environmental samples</taxon>
    </lineage>
</organism>
<name>E0XPB9_9BACT</name>
<dbReference type="GO" id="GO:0009360">
    <property type="term" value="C:DNA polymerase III complex"/>
    <property type="evidence" value="ECO:0007669"/>
    <property type="project" value="InterPro"/>
</dbReference>
<dbReference type="AlphaFoldDB" id="E0XPB9"/>
<evidence type="ECO:0000313" key="10">
    <source>
        <dbReference type="EMBL" id="ADI16260.1"/>
    </source>
</evidence>
<evidence type="ECO:0000256" key="3">
    <source>
        <dbReference type="ARBA" id="ARBA00022679"/>
    </source>
</evidence>
<evidence type="ECO:0000256" key="2">
    <source>
        <dbReference type="ARBA" id="ARBA00017703"/>
    </source>
</evidence>
<evidence type="ECO:0000256" key="1">
    <source>
        <dbReference type="ARBA" id="ARBA00012417"/>
    </source>
</evidence>
<keyword evidence="5" id="KW-0235">DNA replication</keyword>
<comment type="catalytic activity">
    <reaction evidence="8">
        <text>DNA(n) + a 2'-deoxyribonucleoside 5'-triphosphate = DNA(n+1) + diphosphate</text>
        <dbReference type="Rhea" id="RHEA:22508"/>
        <dbReference type="Rhea" id="RHEA-COMP:17339"/>
        <dbReference type="Rhea" id="RHEA-COMP:17340"/>
        <dbReference type="ChEBI" id="CHEBI:33019"/>
        <dbReference type="ChEBI" id="CHEBI:61560"/>
        <dbReference type="ChEBI" id="CHEBI:173112"/>
        <dbReference type="EC" id="2.7.7.7"/>
    </reaction>
</comment>
<dbReference type="GO" id="GO:0003677">
    <property type="term" value="F:DNA binding"/>
    <property type="evidence" value="ECO:0007669"/>
    <property type="project" value="InterPro"/>
</dbReference>
<dbReference type="NCBIfam" id="TIGR01128">
    <property type="entry name" value="holA"/>
    <property type="match status" value="1"/>
</dbReference>